<proteinExistence type="predicted"/>
<name>A0A1G9QDS7_9CORY</name>
<reference evidence="3" key="1">
    <citation type="submission" date="2016-10" db="EMBL/GenBank/DDBJ databases">
        <authorList>
            <person name="Varghese N."/>
            <person name="Submissions S."/>
        </authorList>
    </citation>
    <scope>NUCLEOTIDE SEQUENCE [LARGE SCALE GENOMIC DNA]</scope>
    <source>
        <strain evidence="3">DSM 20632</strain>
    </source>
</reference>
<keyword evidence="3" id="KW-1185">Reference proteome</keyword>
<evidence type="ECO:0000256" key="1">
    <source>
        <dbReference type="SAM" id="Phobius"/>
    </source>
</evidence>
<feature type="transmembrane region" description="Helical" evidence="1">
    <location>
        <begin position="7"/>
        <end position="26"/>
    </location>
</feature>
<dbReference type="OrthoDB" id="153031at2"/>
<evidence type="ECO:0000313" key="2">
    <source>
        <dbReference type="EMBL" id="SDM09188.1"/>
    </source>
</evidence>
<dbReference type="InterPro" id="IPR021424">
    <property type="entry name" value="PorA"/>
</dbReference>
<organism evidence="2 3">
    <name type="scientific">Corynebacterium mycetoides</name>
    <dbReference type="NCBI Taxonomy" id="38302"/>
    <lineage>
        <taxon>Bacteria</taxon>
        <taxon>Bacillati</taxon>
        <taxon>Actinomycetota</taxon>
        <taxon>Actinomycetes</taxon>
        <taxon>Mycobacteriales</taxon>
        <taxon>Corynebacteriaceae</taxon>
        <taxon>Corynebacterium</taxon>
    </lineage>
</organism>
<feature type="transmembrane region" description="Helical" evidence="1">
    <location>
        <begin position="283"/>
        <end position="303"/>
    </location>
</feature>
<keyword evidence="1" id="KW-0472">Membrane</keyword>
<dbReference type="Pfam" id="PF11271">
    <property type="entry name" value="PorA"/>
    <property type="match status" value="1"/>
</dbReference>
<keyword evidence="1" id="KW-1133">Transmembrane helix</keyword>
<dbReference type="AlphaFoldDB" id="A0A1G9QDS7"/>
<dbReference type="RefSeq" id="WP_092151521.1">
    <property type="nucleotide sequence ID" value="NZ_LT629700.1"/>
</dbReference>
<keyword evidence="1" id="KW-0812">Transmembrane</keyword>
<sequence>MLSKSRIVAALVAGLGIALIVGGLLAPRFLIGDGRLPLDLEHTTWTVKDDEGSHLGETAPVTRQLHMEIQNPANGDTASVRVGETVRAGDAASDFDNLVTAQTWTFPMDRVSGAPVAPMQLSNVMILPETEIATDAPWLKLPSNTRQSTYEVFDSTLRGPAPAVFAGEEEVAGRTIYRYEQHIEPTNLALRYADPLNTRIETDADGNQTRLFLYYAASRSLLVDRVSGLVVGVAEDVDTYYGDAAGRRVDDVLAYQGSMPEEQTQAMVSQLRGVYSQSQSRTATIAVISVGALLALVGLVGALRPARVRARRAAVE</sequence>
<gene>
    <name evidence="2" type="ORF">SAMN04488535_1882</name>
</gene>
<dbReference type="STRING" id="38302.SAMN04488535_1882"/>
<protein>
    <recommendedName>
        <fullName evidence="4">DUF3068 domain-containing protein</fullName>
    </recommendedName>
</protein>
<evidence type="ECO:0008006" key="4">
    <source>
        <dbReference type="Google" id="ProtNLM"/>
    </source>
</evidence>
<dbReference type="EMBL" id="LT629700">
    <property type="protein sequence ID" value="SDM09188.1"/>
    <property type="molecule type" value="Genomic_DNA"/>
</dbReference>
<dbReference type="Proteomes" id="UP000199350">
    <property type="component" value="Chromosome I"/>
</dbReference>
<accession>A0A1G9QDS7</accession>
<evidence type="ECO:0000313" key="3">
    <source>
        <dbReference type="Proteomes" id="UP000199350"/>
    </source>
</evidence>